<reference evidence="2 3" key="1">
    <citation type="submission" date="2024-01" db="EMBL/GenBank/DDBJ databases">
        <authorList>
            <person name="Allen C."/>
            <person name="Tagirdzhanova G."/>
        </authorList>
    </citation>
    <scope>NUCLEOTIDE SEQUENCE [LARGE SCALE GENOMIC DNA]</scope>
    <source>
        <strain evidence="2 3">CBS 119000</strain>
    </source>
</reference>
<organism evidence="2 3">
    <name type="scientific">Sporothrix epigloea</name>
    <dbReference type="NCBI Taxonomy" id="1892477"/>
    <lineage>
        <taxon>Eukaryota</taxon>
        <taxon>Fungi</taxon>
        <taxon>Dikarya</taxon>
        <taxon>Ascomycota</taxon>
        <taxon>Pezizomycotina</taxon>
        <taxon>Sordariomycetes</taxon>
        <taxon>Sordariomycetidae</taxon>
        <taxon>Ophiostomatales</taxon>
        <taxon>Ophiostomataceae</taxon>
        <taxon>Sporothrix</taxon>
    </lineage>
</organism>
<comment type="caution">
    <text evidence="2">The sequence shown here is derived from an EMBL/GenBank/DDBJ whole genome shotgun (WGS) entry which is preliminary data.</text>
</comment>
<gene>
    <name evidence="2" type="primary">rad17_1</name>
    <name evidence="2" type="ORF">SEPCBS119000_004518</name>
</gene>
<evidence type="ECO:0000313" key="3">
    <source>
        <dbReference type="Proteomes" id="UP001642502"/>
    </source>
</evidence>
<dbReference type="Proteomes" id="UP001642502">
    <property type="component" value="Unassembled WGS sequence"/>
</dbReference>
<sequence length="210" mass="23937">MSDPCELESTSKRTYWTRRYVFSCNHSTMGHCSVKSPVTSATDRATAAVVPFLMPIRVQHVCVLCVRHQLTPQPGEKMRNVRARFTSLCHELDTLTQNLDKYRRSKSSRCPVDDEADKQIEWHEGWENQPLTPTSLFPLYRNGDASITSSEEDVQLCLSDEIRRLRMVLERCKRPLRGSTPSSDAASDNMAMETDSIDMISLADTSEEFE</sequence>
<evidence type="ECO:0000313" key="2">
    <source>
        <dbReference type="EMBL" id="CAK7271275.1"/>
    </source>
</evidence>
<protein>
    <submittedName>
        <fullName evidence="2">RFC checkpoint protein Rad17</fullName>
    </submittedName>
</protein>
<proteinExistence type="predicted"/>
<evidence type="ECO:0000256" key="1">
    <source>
        <dbReference type="SAM" id="MobiDB-lite"/>
    </source>
</evidence>
<accession>A0ABP0DSJ4</accession>
<dbReference type="EMBL" id="CAWUON010000070">
    <property type="protein sequence ID" value="CAK7271275.1"/>
    <property type="molecule type" value="Genomic_DNA"/>
</dbReference>
<keyword evidence="3" id="KW-1185">Reference proteome</keyword>
<feature type="region of interest" description="Disordered" evidence="1">
    <location>
        <begin position="176"/>
        <end position="195"/>
    </location>
</feature>
<name>A0ABP0DSJ4_9PEZI</name>